<dbReference type="OrthoDB" id="419711at2759"/>
<dbReference type="Pfam" id="PF04750">
    <property type="entry name" value="Far-17a_AIG1"/>
    <property type="match status" value="1"/>
</dbReference>
<keyword evidence="2 6" id="KW-0812">Transmembrane</keyword>
<accession>A0A060SRP0</accession>
<comment type="caution">
    <text evidence="7">The sequence shown here is derived from an EMBL/GenBank/DDBJ whole genome shotgun (WGS) entry which is preliminary data.</text>
</comment>
<comment type="subcellular location">
    <subcellularLocation>
        <location evidence="1">Endomembrane system</location>
        <topology evidence="1">Multi-pass membrane protein</topology>
    </subcellularLocation>
</comment>
<organism evidence="7 8">
    <name type="scientific">Pycnoporus cinnabarinus</name>
    <name type="common">Cinnabar-red polypore</name>
    <name type="synonym">Trametes cinnabarina</name>
    <dbReference type="NCBI Taxonomy" id="5643"/>
    <lineage>
        <taxon>Eukaryota</taxon>
        <taxon>Fungi</taxon>
        <taxon>Dikarya</taxon>
        <taxon>Basidiomycota</taxon>
        <taxon>Agaricomycotina</taxon>
        <taxon>Agaricomycetes</taxon>
        <taxon>Polyporales</taxon>
        <taxon>Polyporaceae</taxon>
        <taxon>Trametes</taxon>
    </lineage>
</organism>
<evidence type="ECO:0000256" key="4">
    <source>
        <dbReference type="ARBA" id="ARBA00023136"/>
    </source>
</evidence>
<keyword evidence="4 6" id="KW-0472">Membrane</keyword>
<reference evidence="7" key="1">
    <citation type="submission" date="2014-01" db="EMBL/GenBank/DDBJ databases">
        <title>The genome of the white-rot fungus Pycnoporus cinnabarinus: a basidiomycete model with a versatile arsenal for lignocellulosic biomass breakdown.</title>
        <authorList>
            <person name="Levasseur A."/>
            <person name="Lomascolo A."/>
            <person name="Ruiz-Duenas F.J."/>
            <person name="Uzan E."/>
            <person name="Piumi F."/>
            <person name="Kues U."/>
            <person name="Ram A.F.J."/>
            <person name="Murat C."/>
            <person name="Haon M."/>
            <person name="Benoit I."/>
            <person name="Arfi Y."/>
            <person name="Chevret D."/>
            <person name="Drula E."/>
            <person name="Kwon M.J."/>
            <person name="Gouret P."/>
            <person name="Lesage-Meessen L."/>
            <person name="Lombard V."/>
            <person name="Mariette J."/>
            <person name="Noirot C."/>
            <person name="Park J."/>
            <person name="Patyshakuliyeva A."/>
            <person name="Wieneger R.A.B."/>
            <person name="Wosten H.A.B."/>
            <person name="Martin F."/>
            <person name="Coutinho P.M."/>
            <person name="de Vries R."/>
            <person name="Martinez A.T."/>
            <person name="Klopp C."/>
            <person name="Pontarotti P."/>
            <person name="Henrissat B."/>
            <person name="Record E."/>
        </authorList>
    </citation>
    <scope>NUCLEOTIDE SEQUENCE [LARGE SCALE GENOMIC DNA]</scope>
    <source>
        <strain evidence="7">BRFM137</strain>
    </source>
</reference>
<feature type="transmembrane region" description="Helical" evidence="6">
    <location>
        <begin position="223"/>
        <end position="241"/>
    </location>
</feature>
<feature type="transmembrane region" description="Helical" evidence="6">
    <location>
        <begin position="182"/>
        <end position="203"/>
    </location>
</feature>
<keyword evidence="8" id="KW-1185">Reference proteome</keyword>
<sequence length="291" mass="32698">MSAKPTPGARSHAIYARLGVGAPFDPDHRLVTSPFFSPLVLAAVRLGLGFYALFVLLFHLIWDAVKTNDADSFFSYFTHLSYTGLVAYYFAAGVQTLCYVLNRGKRYPLQRWPRPLQFLHVLLHSTITTYPFVVTVIFWALLSGPTTFDTTFDSWINISQHAMNSLYALVEILLTNVGPSPWWHLPLCIIMLACYLGVAYITHATQGFYTYSFLDPHKEHAKLAGYIVAVGVAEVLAFLLARGLTLARTRLVQLRRASLERLPDSMDDKPEEAIDEWEEVQRPGTPTGRAV</sequence>
<evidence type="ECO:0000256" key="2">
    <source>
        <dbReference type="ARBA" id="ARBA00022692"/>
    </source>
</evidence>
<dbReference type="PANTHER" id="PTHR12242">
    <property type="entry name" value="OS02G0130600 PROTEIN-RELATED"/>
    <property type="match status" value="1"/>
</dbReference>
<dbReference type="InterPro" id="IPR006838">
    <property type="entry name" value="ADTRP_AIG1"/>
</dbReference>
<dbReference type="PANTHER" id="PTHR12242:SF1">
    <property type="entry name" value="MYND-TYPE DOMAIN-CONTAINING PROTEIN"/>
    <property type="match status" value="1"/>
</dbReference>
<evidence type="ECO:0000256" key="1">
    <source>
        <dbReference type="ARBA" id="ARBA00004127"/>
    </source>
</evidence>
<evidence type="ECO:0000256" key="3">
    <source>
        <dbReference type="ARBA" id="ARBA00022989"/>
    </source>
</evidence>
<dbReference type="AlphaFoldDB" id="A0A060SRP0"/>
<dbReference type="OMA" id="QHAMNSG"/>
<evidence type="ECO:0000256" key="5">
    <source>
        <dbReference type="SAM" id="MobiDB-lite"/>
    </source>
</evidence>
<evidence type="ECO:0008006" key="9">
    <source>
        <dbReference type="Google" id="ProtNLM"/>
    </source>
</evidence>
<dbReference type="HOGENOM" id="CLU_062880_0_0_1"/>
<dbReference type="Proteomes" id="UP000029665">
    <property type="component" value="Unassembled WGS sequence"/>
</dbReference>
<feature type="transmembrane region" description="Helical" evidence="6">
    <location>
        <begin position="39"/>
        <end position="62"/>
    </location>
</feature>
<dbReference type="GO" id="GO:0016020">
    <property type="term" value="C:membrane"/>
    <property type="evidence" value="ECO:0007669"/>
    <property type="project" value="InterPro"/>
</dbReference>
<proteinExistence type="predicted"/>
<evidence type="ECO:0000256" key="6">
    <source>
        <dbReference type="SAM" id="Phobius"/>
    </source>
</evidence>
<evidence type="ECO:0000313" key="7">
    <source>
        <dbReference type="EMBL" id="CDO74869.1"/>
    </source>
</evidence>
<dbReference type="STRING" id="5643.A0A060SRP0"/>
<evidence type="ECO:0000313" key="8">
    <source>
        <dbReference type="Proteomes" id="UP000029665"/>
    </source>
</evidence>
<gene>
    <name evidence="7" type="ORF">BN946_scf185004.g19</name>
</gene>
<protein>
    <recommendedName>
        <fullName evidence="9">FAR-17a/AIG1-like protein</fullName>
    </recommendedName>
</protein>
<feature type="transmembrane region" description="Helical" evidence="6">
    <location>
        <begin position="154"/>
        <end position="175"/>
    </location>
</feature>
<name>A0A060SRP0_PYCCI</name>
<dbReference type="GO" id="GO:0012505">
    <property type="term" value="C:endomembrane system"/>
    <property type="evidence" value="ECO:0007669"/>
    <property type="project" value="UniProtKB-SubCell"/>
</dbReference>
<feature type="transmembrane region" description="Helical" evidence="6">
    <location>
        <begin position="121"/>
        <end position="142"/>
    </location>
</feature>
<feature type="region of interest" description="Disordered" evidence="5">
    <location>
        <begin position="265"/>
        <end position="291"/>
    </location>
</feature>
<feature type="transmembrane region" description="Helical" evidence="6">
    <location>
        <begin position="82"/>
        <end position="101"/>
    </location>
</feature>
<dbReference type="EMBL" id="CCBP010000220">
    <property type="protein sequence ID" value="CDO74869.1"/>
    <property type="molecule type" value="Genomic_DNA"/>
</dbReference>
<keyword evidence="3 6" id="KW-1133">Transmembrane helix</keyword>